<dbReference type="PANTHER" id="PTHR46378:SF1">
    <property type="entry name" value="STEROL REGULATORY ELEMENT-BINDING PROTEIN CLEAVAGE-ACTIVATING PROTEIN"/>
    <property type="match status" value="1"/>
</dbReference>
<keyword evidence="24" id="KW-1185">Reference proteome</keyword>
<evidence type="ECO:0000256" key="6">
    <source>
        <dbReference type="ARBA" id="ARBA00022548"/>
    </source>
</evidence>
<dbReference type="EMBL" id="JAKMXF010000354">
    <property type="protein sequence ID" value="KAI6646661.1"/>
    <property type="molecule type" value="Genomic_DNA"/>
</dbReference>
<dbReference type="GO" id="GO:0000139">
    <property type="term" value="C:Golgi membrane"/>
    <property type="evidence" value="ECO:0007669"/>
    <property type="project" value="UniProtKB-SubCell"/>
</dbReference>
<keyword evidence="18" id="KW-0753">Steroid metabolism</keyword>
<evidence type="ECO:0000256" key="9">
    <source>
        <dbReference type="ARBA" id="ARBA00022737"/>
    </source>
</evidence>
<dbReference type="GO" id="GO:0032933">
    <property type="term" value="P:SREBP signaling pathway"/>
    <property type="evidence" value="ECO:0007669"/>
    <property type="project" value="InterPro"/>
</dbReference>
<comment type="function">
    <text evidence="19">Escort protein required for cholesterol as well as lipid homeostasis. Regulates export of the SCAP-SREBP complex from the endoplasmic reticulum to the Golgi upon low cholesterol, thereby regulating the processing of sterol regulatory element-binding proteins (SREBPs) SREBF1/SREBP1 and SREBF2/SREBP2. At high sterol concentrations, formation of a ternary complex with INSIG (INSIG1 or INSIG2) leads to mask the ER export signal in SCAP, promoting retention of the complex in the endoplasmic reticulum. Low sterol concentrations trigger release of INSIG, a conformational change in the SSD domain of SCAP, unmasking of the ER export signal, promoting recruitment into COPII-coated vesicles and transport of the SCAP-SREBP to the Golgi: in the Golgi, SREBPs are then processed, releasing the transcription factor fragment of SREBPs from the membrane, its import into the nucleus and up-regulation of LDLR, INSIG1 and the mevalonate pathway. Binds cholesterol via its SSD domain.</text>
</comment>
<evidence type="ECO:0000313" key="23">
    <source>
        <dbReference type="EMBL" id="KAI6646661.1"/>
    </source>
</evidence>
<dbReference type="Pfam" id="PF12349">
    <property type="entry name" value="Sterol-sensing"/>
    <property type="match status" value="1"/>
</dbReference>
<dbReference type="InterPro" id="IPR053958">
    <property type="entry name" value="HMGCR/SNAP/NPC1-like_SSD"/>
</dbReference>
<feature type="transmembrane region" description="Helical" evidence="21">
    <location>
        <begin position="29"/>
        <end position="50"/>
    </location>
</feature>
<feature type="region of interest" description="Disordered" evidence="20">
    <location>
        <begin position="781"/>
        <end position="809"/>
    </location>
</feature>
<evidence type="ECO:0000256" key="12">
    <source>
        <dbReference type="ARBA" id="ARBA00023034"/>
    </source>
</evidence>
<dbReference type="InterPro" id="IPR015943">
    <property type="entry name" value="WD40/YVTN_repeat-like_dom_sf"/>
</dbReference>
<name>A0AAV7JDK1_9METZ</name>
<evidence type="ECO:0000259" key="22">
    <source>
        <dbReference type="PROSITE" id="PS50156"/>
    </source>
</evidence>
<evidence type="ECO:0000256" key="16">
    <source>
        <dbReference type="ARBA" id="ARBA00023166"/>
    </source>
</evidence>
<reference evidence="23 24" key="1">
    <citation type="journal article" date="2023" name="BMC Biol.">
        <title>The compact genome of the sponge Oopsacas minuta (Hexactinellida) is lacking key metazoan core genes.</title>
        <authorList>
            <person name="Santini S."/>
            <person name="Schenkelaars Q."/>
            <person name="Jourda C."/>
            <person name="Duchesne M."/>
            <person name="Belahbib H."/>
            <person name="Rocher C."/>
            <person name="Selva M."/>
            <person name="Riesgo A."/>
            <person name="Vervoort M."/>
            <person name="Leys S.P."/>
            <person name="Kodjabachian L."/>
            <person name="Le Bivic A."/>
            <person name="Borchiellini C."/>
            <person name="Claverie J.M."/>
            <person name="Renard E."/>
        </authorList>
    </citation>
    <scope>NUCLEOTIDE SEQUENCE [LARGE SCALE GENOMIC DNA]</scope>
    <source>
        <strain evidence="23">SPO-2</strain>
    </source>
</reference>
<dbReference type="InterPro" id="IPR001680">
    <property type="entry name" value="WD40_rpt"/>
</dbReference>
<dbReference type="GO" id="GO:0005789">
    <property type="term" value="C:endoplasmic reticulum membrane"/>
    <property type="evidence" value="ECO:0007669"/>
    <property type="project" value="UniProtKB-SubCell"/>
</dbReference>
<proteinExistence type="inferred from homology"/>
<dbReference type="Pfam" id="PF24006">
    <property type="entry name" value="SCAP_N"/>
    <property type="match status" value="1"/>
</dbReference>
<keyword evidence="16" id="KW-1207">Sterol metabolism</keyword>
<dbReference type="SMART" id="SM00320">
    <property type="entry name" value="WD40"/>
    <property type="match status" value="5"/>
</dbReference>
<gene>
    <name evidence="23" type="ORF">LOD99_12782</name>
</gene>
<evidence type="ECO:0000256" key="17">
    <source>
        <dbReference type="ARBA" id="ARBA00023180"/>
    </source>
</evidence>
<keyword evidence="6" id="KW-0153">Cholesterol metabolism</keyword>
<dbReference type="Gene3D" id="2.130.10.10">
    <property type="entry name" value="YVTN repeat-like/Quinoprotein amine dehydrogenase"/>
    <property type="match status" value="1"/>
</dbReference>
<organism evidence="23 24">
    <name type="scientific">Oopsacas minuta</name>
    <dbReference type="NCBI Taxonomy" id="111878"/>
    <lineage>
        <taxon>Eukaryota</taxon>
        <taxon>Metazoa</taxon>
        <taxon>Porifera</taxon>
        <taxon>Hexactinellida</taxon>
        <taxon>Hexasterophora</taxon>
        <taxon>Lyssacinosida</taxon>
        <taxon>Leucopsacidae</taxon>
        <taxon>Oopsacas</taxon>
    </lineage>
</organism>
<keyword evidence="11 21" id="KW-1133">Transmembrane helix</keyword>
<evidence type="ECO:0000256" key="13">
    <source>
        <dbReference type="ARBA" id="ARBA00023098"/>
    </source>
</evidence>
<keyword evidence="15 21" id="KW-0472">Membrane</keyword>
<evidence type="ECO:0000256" key="3">
    <source>
        <dbReference type="ARBA" id="ARBA00004653"/>
    </source>
</evidence>
<keyword evidence="13" id="KW-0443">Lipid metabolism</keyword>
<evidence type="ECO:0000256" key="14">
    <source>
        <dbReference type="ARBA" id="ARBA00023121"/>
    </source>
</evidence>
<dbReference type="PANTHER" id="PTHR46378">
    <property type="entry name" value="STEROL REGULATORY ELEMENT-BINDING PROTEIN CLEAVAGE-ACTIVATING PROTEIN"/>
    <property type="match status" value="1"/>
</dbReference>
<dbReference type="InterPro" id="IPR036322">
    <property type="entry name" value="WD40_repeat_dom_sf"/>
</dbReference>
<keyword evidence="10" id="KW-0256">Endoplasmic reticulum</keyword>
<sequence>MITHMGIKQSLSLLYYQHGLIVSHYPKTLLFLLCVAIATFTSPILMWSLFDKLTISPRYWSSNVEYIGLSPAATTDEPSISGSYFQCILHPDQCIEMPPSWFYGPPAMSVQQIVVSLPPYRQPIGNILRSVQKISEQLLEVINASFEEFQESNLQDICLRVDSSFLDHATYSNPKCLTLSPLPLILNVFHEKPSKSLESFAPQSLSNDSQLRNPYSSVKELLFGGFWTHWSSLLGLGKVDTSGQLTFSLTLFLNTSSQQIQTLQTEFINILHRNLGSNAKQTEWLQIFYPQDEELVELFPLIFLYSIVFLYISISVSKIEEVKSRVGLAFVAVLTLFGSVCISVGVCILFGLRATLDGRDVVPFIIVVIGLENILLITKSVISTPRELDTPLRIAKGLGLQGVAITRSMVTQISLLMVAYLTFNPSIQEFCLISILGLVNNFFLTMAFFLPILSIDLKRLELSDMRHTTVTHSRHSIEDTRTADPNFNSLFLKIIHKLEEMRILHTLFSILLCVFLAWWLITSHGFFQTLSKALGIDNPENIKNSIYSIIGSDDSAPDKLVKDIIPPQNNPYFKELHENIISDSQYVYDRDSSLTLQISNDSGIALCGAYPCWTELIKYHVPNLFSYYDMSLTGKYITLLPPIYLRAVGSLEVSPSDNGHHPNDRYLKPPEFGVDVLLMTVGTLLSISFILVMSNQLVFRLTLCKGMPSNSDLHNANITCQLLGTLYDGSNVIQPIEYVVSNNNNIIATKLRDTQVQLWSISAKQNSFSINQHKQIHLSRVTPVDSSDLDQQTEGVSDESTDSSRSEKTATIKGYEFPKHFSFLSPHLEALRATLPERPKRVQLVDPNAPILWCIQCNESWLAAGFHNGLVSLWDIYSNRSTFQIQPTSAGITCIQIILRPHNLIICGTVDGHIIKISIANPSLLQMIKISDNMTTHLEYAHNRVVVSNFECALRVYRVDRMTELYTLLRHPGYITCISIDNACLLACTTGCKNGMVCRWDLETGTCVRSFQETNHKIISVLTSKVLIISLSLDRIVRMRDRVNGELVKKVEPDTMPRSMCLLTENQLVVGCKGCAVLYNLAYDMLEPKVIKLRDGKEMDHVSKILRITPSVFVCTTRKYIYMLSWGISRKEKSE</sequence>
<comment type="caution">
    <text evidence="23">The sequence shown here is derived from an EMBL/GenBank/DDBJ whole genome shotgun (WGS) entry which is preliminary data.</text>
</comment>
<evidence type="ECO:0000256" key="7">
    <source>
        <dbReference type="ARBA" id="ARBA00022574"/>
    </source>
</evidence>
<evidence type="ECO:0000256" key="18">
    <source>
        <dbReference type="ARBA" id="ARBA00023221"/>
    </source>
</evidence>
<dbReference type="Proteomes" id="UP001165289">
    <property type="component" value="Unassembled WGS sequence"/>
</dbReference>
<evidence type="ECO:0000256" key="2">
    <source>
        <dbReference type="ARBA" id="ARBA00004557"/>
    </source>
</evidence>
<dbReference type="InterPro" id="IPR030225">
    <property type="entry name" value="SCAP"/>
</dbReference>
<feature type="domain" description="SSD" evidence="22">
    <location>
        <begin position="297"/>
        <end position="455"/>
    </location>
</feature>
<evidence type="ECO:0000256" key="20">
    <source>
        <dbReference type="SAM" id="MobiDB-lite"/>
    </source>
</evidence>
<dbReference type="GO" id="GO:0032934">
    <property type="term" value="F:sterol binding"/>
    <property type="evidence" value="ECO:0007669"/>
    <property type="project" value="InterPro"/>
</dbReference>
<comment type="subcellular location">
    <subcellularLocation>
        <location evidence="2">Cytoplasmic vesicle</location>
        <location evidence="2">COPII-coated vesicle membrane</location>
        <topology evidence="2">Multi-pass membrane protein</topology>
    </subcellularLocation>
    <subcellularLocation>
        <location evidence="1">Endoplasmic reticulum membrane</location>
        <topology evidence="1">Multi-pass membrane protein</topology>
    </subcellularLocation>
    <subcellularLocation>
        <location evidence="3">Golgi apparatus membrane</location>
        <topology evidence="3">Multi-pass membrane protein</topology>
    </subcellularLocation>
</comment>
<accession>A0AAV7JDK1</accession>
<dbReference type="GO" id="GO:0045540">
    <property type="term" value="P:regulation of cholesterol biosynthetic process"/>
    <property type="evidence" value="ECO:0007669"/>
    <property type="project" value="TreeGrafter"/>
</dbReference>
<dbReference type="SUPFAM" id="SSF82866">
    <property type="entry name" value="Multidrug efflux transporter AcrB transmembrane domain"/>
    <property type="match status" value="1"/>
</dbReference>
<evidence type="ECO:0000313" key="24">
    <source>
        <dbReference type="Proteomes" id="UP001165289"/>
    </source>
</evidence>
<keyword evidence="8 21" id="KW-0812">Transmembrane</keyword>
<dbReference type="GO" id="GO:0032936">
    <property type="term" value="C:SREBP-SCAP complex"/>
    <property type="evidence" value="ECO:0007669"/>
    <property type="project" value="TreeGrafter"/>
</dbReference>
<evidence type="ECO:0000256" key="5">
    <source>
        <dbReference type="ARBA" id="ARBA00019541"/>
    </source>
</evidence>
<evidence type="ECO:0000256" key="19">
    <source>
        <dbReference type="ARBA" id="ARBA00045958"/>
    </source>
</evidence>
<protein>
    <recommendedName>
        <fullName evidence="5">Sterol regulatory element-binding protein cleavage-activating protein</fullName>
    </recommendedName>
</protein>
<evidence type="ECO:0000256" key="10">
    <source>
        <dbReference type="ARBA" id="ARBA00022824"/>
    </source>
</evidence>
<keyword evidence="9" id="KW-0677">Repeat</keyword>
<feature type="transmembrane region" description="Helical" evidence="21">
    <location>
        <begin position="326"/>
        <end position="352"/>
    </location>
</feature>
<keyword evidence="14" id="KW-0446">Lipid-binding</keyword>
<dbReference type="GO" id="GO:0012507">
    <property type="term" value="C:ER to Golgi transport vesicle membrane"/>
    <property type="evidence" value="ECO:0007669"/>
    <property type="project" value="UniProtKB-SubCell"/>
</dbReference>
<keyword evidence="7" id="KW-0853">WD repeat</keyword>
<dbReference type="InterPro" id="IPR000731">
    <property type="entry name" value="SSD"/>
</dbReference>
<dbReference type="SUPFAM" id="SSF50978">
    <property type="entry name" value="WD40 repeat-like"/>
    <property type="match status" value="1"/>
</dbReference>
<evidence type="ECO:0000256" key="15">
    <source>
        <dbReference type="ARBA" id="ARBA00023136"/>
    </source>
</evidence>
<feature type="transmembrane region" description="Helical" evidence="21">
    <location>
        <begin position="402"/>
        <end position="423"/>
    </location>
</feature>
<evidence type="ECO:0000256" key="11">
    <source>
        <dbReference type="ARBA" id="ARBA00022989"/>
    </source>
</evidence>
<keyword evidence="12" id="KW-0333">Golgi apparatus</keyword>
<feature type="transmembrane region" description="Helical" evidence="21">
    <location>
        <begin position="430"/>
        <end position="455"/>
    </location>
</feature>
<feature type="transmembrane region" description="Helical" evidence="21">
    <location>
        <begin position="503"/>
        <end position="521"/>
    </location>
</feature>
<keyword evidence="17" id="KW-0325">Glycoprotein</keyword>
<feature type="transmembrane region" description="Helical" evidence="21">
    <location>
        <begin position="295"/>
        <end position="314"/>
    </location>
</feature>
<evidence type="ECO:0000256" key="4">
    <source>
        <dbReference type="ARBA" id="ARBA00007410"/>
    </source>
</evidence>
<feature type="transmembrane region" description="Helical" evidence="21">
    <location>
        <begin position="364"/>
        <end position="382"/>
    </location>
</feature>
<dbReference type="AlphaFoldDB" id="A0AAV7JDK1"/>
<evidence type="ECO:0000256" key="21">
    <source>
        <dbReference type="SAM" id="Phobius"/>
    </source>
</evidence>
<dbReference type="PROSITE" id="PS50156">
    <property type="entry name" value="SSD"/>
    <property type="match status" value="1"/>
</dbReference>
<dbReference type="GO" id="GO:0008203">
    <property type="term" value="P:cholesterol metabolic process"/>
    <property type="evidence" value="ECO:0007669"/>
    <property type="project" value="UniProtKB-KW"/>
</dbReference>
<dbReference type="InterPro" id="IPR057041">
    <property type="entry name" value="SCAP_N"/>
</dbReference>
<evidence type="ECO:0000256" key="8">
    <source>
        <dbReference type="ARBA" id="ARBA00022692"/>
    </source>
</evidence>
<evidence type="ECO:0000256" key="1">
    <source>
        <dbReference type="ARBA" id="ARBA00004477"/>
    </source>
</evidence>
<comment type="similarity">
    <text evidence="4">Belongs to the WD repeat SCAP family.</text>
</comment>